<accession>A0A410FWP0</accession>
<keyword evidence="1" id="KW-0812">Transmembrane</keyword>
<evidence type="ECO:0000313" key="3">
    <source>
        <dbReference type="Proteomes" id="UP000287233"/>
    </source>
</evidence>
<sequence length="209" mass="22266">MLESEIRVRSRAIRRGILLVVVGSVLTGGMAALASSKGALSLAPLYTENVPKEGLATVYGLPLAWTNAQLFAMWYDTLRLTATEAEILEAALAPLAAPCCDDNPLAHCCCERGGLICNVVRTARGLGSYLVRNGYPADEVTRAMDQWLRFIHGDYYVARALAANGEDPTAYGLFLPANGACYRGLCNVPLQDGGCGGMGPEVVVERPTT</sequence>
<name>A0A410FWP0_BIPS1</name>
<protein>
    <submittedName>
        <fullName evidence="2">Uncharacterized protein</fullName>
    </submittedName>
</protein>
<dbReference type="Proteomes" id="UP000287233">
    <property type="component" value="Chromosome"/>
</dbReference>
<gene>
    <name evidence="2" type="ORF">BIP78_1617</name>
</gene>
<keyword evidence="1" id="KW-1133">Transmembrane helix</keyword>
<organism evidence="2 3">
    <name type="scientific">Bipolaricaulis sibiricus</name>
    <dbReference type="NCBI Taxonomy" id="2501609"/>
    <lineage>
        <taxon>Bacteria</taxon>
        <taxon>Candidatus Bipolaricaulota</taxon>
        <taxon>Candidatus Bipolaricaulia</taxon>
        <taxon>Candidatus Bipolaricaulales</taxon>
        <taxon>Candidatus Bipolaricaulaceae</taxon>
        <taxon>Candidatus Bipolaricaulis</taxon>
    </lineage>
</organism>
<dbReference type="EMBL" id="CP034928">
    <property type="protein sequence ID" value="QAA77381.1"/>
    <property type="molecule type" value="Genomic_DNA"/>
</dbReference>
<keyword evidence="1" id="KW-0472">Membrane</keyword>
<dbReference type="AlphaFoldDB" id="A0A410FWP0"/>
<evidence type="ECO:0000256" key="1">
    <source>
        <dbReference type="SAM" id="Phobius"/>
    </source>
</evidence>
<feature type="transmembrane region" description="Helical" evidence="1">
    <location>
        <begin position="12"/>
        <end position="34"/>
    </location>
</feature>
<reference evidence="3" key="1">
    <citation type="submission" date="2018-12" db="EMBL/GenBank/DDBJ databases">
        <title>Complete genome sequence of an uncultured bacterium of the candidate phylum Bipolaricaulota.</title>
        <authorList>
            <person name="Kadnikov V.V."/>
            <person name="Mardanov A.V."/>
            <person name="Beletsky A.V."/>
            <person name="Frank Y.A."/>
            <person name="Karnachuk O.V."/>
            <person name="Ravin N.V."/>
        </authorList>
    </citation>
    <scope>NUCLEOTIDE SEQUENCE [LARGE SCALE GENOMIC DNA]</scope>
</reference>
<proteinExistence type="predicted"/>
<evidence type="ECO:0000313" key="2">
    <source>
        <dbReference type="EMBL" id="QAA77381.1"/>
    </source>
</evidence>
<dbReference type="KEGG" id="bih:BIP78_1617"/>